<dbReference type="Proteomes" id="UP001732700">
    <property type="component" value="Chromosome 6C"/>
</dbReference>
<evidence type="ECO:0000313" key="1">
    <source>
        <dbReference type="EnsemblPlants" id="AVESA.00010b.r2.6CG1120070.1.CDS"/>
    </source>
</evidence>
<sequence>MHFQSRTEFESELYERFGSLVKMPLLKPDRALLPGDVKSILDEGLSIFKLHRSRRGRRKRSNGSYASEEWEQWEKRLREILFKNEDYLKSIQVPFEVVVKEVVEQLKAVAKGDIGTPDTAKRRFGNIIFAAVTLSQADILCLVRKVAEKDTDVNNFLEAIKLDNLNKVHVTLAHKRAHGVAAVASYAVYQNQEVPVSFNAFFYNDKMAALEAQLGMVNGETVDSRNDWPHGTLWTAACVGPKEANTLPKLVSKGKAKRVQIDPPITISGLLLIGRLVYRICGVEIKIRFSSLC</sequence>
<organism evidence="1 2">
    <name type="scientific">Avena sativa</name>
    <name type="common">Oat</name>
    <dbReference type="NCBI Taxonomy" id="4498"/>
    <lineage>
        <taxon>Eukaryota</taxon>
        <taxon>Viridiplantae</taxon>
        <taxon>Streptophyta</taxon>
        <taxon>Embryophyta</taxon>
        <taxon>Tracheophyta</taxon>
        <taxon>Spermatophyta</taxon>
        <taxon>Magnoliopsida</taxon>
        <taxon>Liliopsida</taxon>
        <taxon>Poales</taxon>
        <taxon>Poaceae</taxon>
        <taxon>BOP clade</taxon>
        <taxon>Pooideae</taxon>
        <taxon>Poodae</taxon>
        <taxon>Poeae</taxon>
        <taxon>Poeae Chloroplast Group 1 (Aveneae type)</taxon>
        <taxon>Aveninae</taxon>
        <taxon>Avena</taxon>
    </lineage>
</organism>
<evidence type="ECO:0000313" key="2">
    <source>
        <dbReference type="Proteomes" id="UP001732700"/>
    </source>
</evidence>
<reference evidence="1" key="1">
    <citation type="submission" date="2021-05" db="EMBL/GenBank/DDBJ databases">
        <authorList>
            <person name="Scholz U."/>
            <person name="Mascher M."/>
            <person name="Fiebig A."/>
        </authorList>
    </citation>
    <scope>NUCLEOTIDE SEQUENCE [LARGE SCALE GENOMIC DNA]</scope>
</reference>
<reference evidence="1" key="2">
    <citation type="submission" date="2025-09" db="UniProtKB">
        <authorList>
            <consortium name="EnsemblPlants"/>
        </authorList>
    </citation>
    <scope>IDENTIFICATION</scope>
</reference>
<proteinExistence type="predicted"/>
<keyword evidence="2" id="KW-1185">Reference proteome</keyword>
<name>A0ACD5Z304_AVESA</name>
<accession>A0ACD5Z304</accession>
<protein>
    <submittedName>
        <fullName evidence="1">Uncharacterized protein</fullName>
    </submittedName>
</protein>
<dbReference type="EnsemblPlants" id="AVESA.00010b.r2.6CG1120070.1">
    <property type="protein sequence ID" value="AVESA.00010b.r2.6CG1120070.1.CDS"/>
    <property type="gene ID" value="AVESA.00010b.r2.6CG1120070"/>
</dbReference>